<dbReference type="RefSeq" id="WP_344761969.1">
    <property type="nucleotide sequence ID" value="NZ_BAAAZE010000005.1"/>
</dbReference>
<dbReference type="EMBL" id="BAAAZE010000005">
    <property type="protein sequence ID" value="GAA4015699.1"/>
    <property type="molecule type" value="Genomic_DNA"/>
</dbReference>
<comment type="caution">
    <text evidence="2">The sequence shown here is derived from an EMBL/GenBank/DDBJ whole genome shotgun (WGS) entry which is preliminary data.</text>
</comment>
<protein>
    <submittedName>
        <fullName evidence="2">Uncharacterized protein</fullName>
    </submittedName>
</protein>
<feature type="transmembrane region" description="Helical" evidence="1">
    <location>
        <begin position="12"/>
        <end position="30"/>
    </location>
</feature>
<proteinExistence type="predicted"/>
<dbReference type="InterPro" id="IPR054636">
    <property type="entry name" value="CydP"/>
</dbReference>
<dbReference type="Proteomes" id="UP001501353">
    <property type="component" value="Unassembled WGS sequence"/>
</dbReference>
<evidence type="ECO:0000256" key="1">
    <source>
        <dbReference type="SAM" id="Phobius"/>
    </source>
</evidence>
<keyword evidence="1" id="KW-1133">Transmembrane helix</keyword>
<gene>
    <name evidence="2" type="ORF">GCM10022212_08230</name>
</gene>
<keyword evidence="1" id="KW-0472">Membrane</keyword>
<name>A0ABP7SS19_9BURK</name>
<keyword evidence="3" id="KW-1185">Reference proteome</keyword>
<sequence>MTPADRRLLRQLIIAVLIKFIVLTALWWLFVRDASVTVDAERIADRITATTSTQGAGK</sequence>
<evidence type="ECO:0000313" key="2">
    <source>
        <dbReference type="EMBL" id="GAA4015699.1"/>
    </source>
</evidence>
<organism evidence="2 3">
    <name type="scientific">Actimicrobium antarcticum</name>
    <dbReference type="NCBI Taxonomy" id="1051899"/>
    <lineage>
        <taxon>Bacteria</taxon>
        <taxon>Pseudomonadati</taxon>
        <taxon>Pseudomonadota</taxon>
        <taxon>Betaproteobacteria</taxon>
        <taxon>Burkholderiales</taxon>
        <taxon>Oxalobacteraceae</taxon>
        <taxon>Actimicrobium</taxon>
    </lineage>
</organism>
<evidence type="ECO:0000313" key="3">
    <source>
        <dbReference type="Proteomes" id="UP001501353"/>
    </source>
</evidence>
<reference evidence="3" key="1">
    <citation type="journal article" date="2019" name="Int. J. Syst. Evol. Microbiol.">
        <title>The Global Catalogue of Microorganisms (GCM) 10K type strain sequencing project: providing services to taxonomists for standard genome sequencing and annotation.</title>
        <authorList>
            <consortium name="The Broad Institute Genomics Platform"/>
            <consortium name="The Broad Institute Genome Sequencing Center for Infectious Disease"/>
            <person name="Wu L."/>
            <person name="Ma J."/>
        </authorList>
    </citation>
    <scope>NUCLEOTIDE SEQUENCE [LARGE SCALE GENOMIC DNA]</scope>
    <source>
        <strain evidence="3">JCM 16673</strain>
    </source>
</reference>
<accession>A0ABP7SS19</accession>
<keyword evidence="1" id="KW-0812">Transmembrane</keyword>
<dbReference type="NCBIfam" id="NF045611">
    <property type="entry name" value="small_CydP"/>
    <property type="match status" value="1"/>
</dbReference>